<dbReference type="EMBL" id="VTTN01000016">
    <property type="protein sequence ID" value="KAA0592407.1"/>
    <property type="molecule type" value="Genomic_DNA"/>
</dbReference>
<accession>A0A5A9GDK1</accession>
<name>A0A5A9GDK1_AZOLI</name>
<gene>
    <name evidence="2" type="ORF">FZ942_28205</name>
</gene>
<organism evidence="2 3">
    <name type="scientific">Azospirillum lipoferum</name>
    <dbReference type="NCBI Taxonomy" id="193"/>
    <lineage>
        <taxon>Bacteria</taxon>
        <taxon>Pseudomonadati</taxon>
        <taxon>Pseudomonadota</taxon>
        <taxon>Alphaproteobacteria</taxon>
        <taxon>Rhodospirillales</taxon>
        <taxon>Azospirillaceae</taxon>
        <taxon>Azospirillum</taxon>
    </lineage>
</organism>
<feature type="compositionally biased region" description="Basic and acidic residues" evidence="1">
    <location>
        <begin position="29"/>
        <end position="43"/>
    </location>
</feature>
<sequence length="81" mass="8972">MTMRLRNQRFSPSPPQREQSSRCRQAKRSFAERRGEGRGEGDAPRAFPKIPATHPPHPNPLPGGERGPSLSASNSIRSRSP</sequence>
<proteinExistence type="predicted"/>
<protein>
    <submittedName>
        <fullName evidence="2">Uncharacterized protein</fullName>
    </submittedName>
</protein>
<comment type="caution">
    <text evidence="2">The sequence shown here is derived from an EMBL/GenBank/DDBJ whole genome shotgun (WGS) entry which is preliminary data.</text>
</comment>
<feature type="compositionally biased region" description="Low complexity" evidence="1">
    <location>
        <begin position="69"/>
        <end position="81"/>
    </location>
</feature>
<reference evidence="2 3" key="1">
    <citation type="submission" date="2019-08" db="EMBL/GenBank/DDBJ databases">
        <authorList>
            <person name="Grouzdev D."/>
            <person name="Tikhonova E."/>
            <person name="Kravchenko I."/>
        </authorList>
    </citation>
    <scope>NUCLEOTIDE SEQUENCE [LARGE SCALE GENOMIC DNA]</scope>
    <source>
        <strain evidence="2 3">59b</strain>
    </source>
</reference>
<evidence type="ECO:0000313" key="3">
    <source>
        <dbReference type="Proteomes" id="UP000324927"/>
    </source>
</evidence>
<evidence type="ECO:0000256" key="1">
    <source>
        <dbReference type="SAM" id="MobiDB-lite"/>
    </source>
</evidence>
<keyword evidence="3" id="KW-1185">Reference proteome</keyword>
<dbReference type="Proteomes" id="UP000324927">
    <property type="component" value="Unassembled WGS sequence"/>
</dbReference>
<evidence type="ECO:0000313" key="2">
    <source>
        <dbReference type="EMBL" id="KAA0592407.1"/>
    </source>
</evidence>
<feature type="region of interest" description="Disordered" evidence="1">
    <location>
        <begin position="1"/>
        <end position="81"/>
    </location>
</feature>
<dbReference type="AlphaFoldDB" id="A0A5A9GDK1"/>